<keyword evidence="2" id="KW-0808">Transferase</keyword>
<dbReference type="InterPro" id="IPR013216">
    <property type="entry name" value="Methyltransf_11"/>
</dbReference>
<keyword evidence="3" id="KW-1185">Reference proteome</keyword>
<organism evidence="2 3">
    <name type="scientific">Pseudonocardia parietis</name>
    <dbReference type="NCBI Taxonomy" id="570936"/>
    <lineage>
        <taxon>Bacteria</taxon>
        <taxon>Bacillati</taxon>
        <taxon>Actinomycetota</taxon>
        <taxon>Actinomycetes</taxon>
        <taxon>Pseudonocardiales</taxon>
        <taxon>Pseudonocardiaceae</taxon>
        <taxon>Pseudonocardia</taxon>
    </lineage>
</organism>
<reference evidence="2 3" key="1">
    <citation type="submission" date="2021-03" db="EMBL/GenBank/DDBJ databases">
        <title>Sequencing the genomes of 1000 actinobacteria strains.</title>
        <authorList>
            <person name="Klenk H.-P."/>
        </authorList>
    </citation>
    <scope>NUCLEOTIDE SEQUENCE [LARGE SCALE GENOMIC DNA]</scope>
    <source>
        <strain evidence="2 3">DSM 45256</strain>
    </source>
</reference>
<dbReference type="Proteomes" id="UP001519295">
    <property type="component" value="Unassembled WGS sequence"/>
</dbReference>
<dbReference type="GO" id="GO:0032259">
    <property type="term" value="P:methylation"/>
    <property type="evidence" value="ECO:0007669"/>
    <property type="project" value="UniProtKB-KW"/>
</dbReference>
<feature type="domain" description="Methyltransferase type 11" evidence="1">
    <location>
        <begin position="52"/>
        <end position="145"/>
    </location>
</feature>
<keyword evidence="2" id="KW-0489">Methyltransferase</keyword>
<dbReference type="PANTHER" id="PTHR43591:SF24">
    <property type="entry name" value="2-METHOXY-6-POLYPRENYL-1,4-BENZOQUINOL METHYLASE, MITOCHONDRIAL"/>
    <property type="match status" value="1"/>
</dbReference>
<dbReference type="PANTHER" id="PTHR43591">
    <property type="entry name" value="METHYLTRANSFERASE"/>
    <property type="match status" value="1"/>
</dbReference>
<gene>
    <name evidence="2" type="ORF">JOF36_002339</name>
</gene>
<dbReference type="RefSeq" id="WP_210026713.1">
    <property type="nucleotide sequence ID" value="NZ_JAGINU010000001.1"/>
</dbReference>
<comment type="caution">
    <text evidence="2">The sequence shown here is derived from an EMBL/GenBank/DDBJ whole genome shotgun (WGS) entry which is preliminary data.</text>
</comment>
<dbReference type="InterPro" id="IPR029063">
    <property type="entry name" value="SAM-dependent_MTases_sf"/>
</dbReference>
<evidence type="ECO:0000313" key="2">
    <source>
        <dbReference type="EMBL" id="MBP2366643.1"/>
    </source>
</evidence>
<dbReference type="Pfam" id="PF08241">
    <property type="entry name" value="Methyltransf_11"/>
    <property type="match status" value="1"/>
</dbReference>
<dbReference type="Gene3D" id="3.40.50.150">
    <property type="entry name" value="Vaccinia Virus protein VP39"/>
    <property type="match status" value="1"/>
</dbReference>
<proteinExistence type="predicted"/>
<name>A0ABS4VRT7_9PSEU</name>
<dbReference type="SUPFAM" id="SSF53335">
    <property type="entry name" value="S-adenosyl-L-methionine-dependent methyltransferases"/>
    <property type="match status" value="1"/>
</dbReference>
<accession>A0ABS4VRT7</accession>
<sequence length="272" mass="28327">MTATTPDLTAIGAKHRAVWACGDYPAVAADLIPDLGAVLVGATGAGAGDRVLDIAAGTGNAAIPAALAGADVVASDLTPELLSEGARIAGTRGATLEWVEADAHALPFGSASFDVVLSCVGVMFAPFHERAAGELLRVCRPGGRIGLLSWTPEGFVGGLFATLRPFVPAPPPGATPAPRWGDEAHVRGLLGDGVRDLRAQKQTVTFAVAGSPVEFREWWKQNYGPIVTAYAGLADDPGRTAELDAAFTEYLERTRTGDHWEAEYLLVTAVRT</sequence>
<protein>
    <submittedName>
        <fullName evidence="2">SAM-dependent methyltransferase</fullName>
    </submittedName>
</protein>
<evidence type="ECO:0000259" key="1">
    <source>
        <dbReference type="Pfam" id="PF08241"/>
    </source>
</evidence>
<dbReference type="GO" id="GO:0008168">
    <property type="term" value="F:methyltransferase activity"/>
    <property type="evidence" value="ECO:0007669"/>
    <property type="project" value="UniProtKB-KW"/>
</dbReference>
<dbReference type="EMBL" id="JAGINU010000001">
    <property type="protein sequence ID" value="MBP2366643.1"/>
    <property type="molecule type" value="Genomic_DNA"/>
</dbReference>
<dbReference type="CDD" id="cd02440">
    <property type="entry name" value="AdoMet_MTases"/>
    <property type="match status" value="1"/>
</dbReference>
<evidence type="ECO:0000313" key="3">
    <source>
        <dbReference type="Proteomes" id="UP001519295"/>
    </source>
</evidence>